<reference evidence="7" key="1">
    <citation type="submission" date="2023-10" db="EMBL/GenBank/DDBJ databases">
        <authorList>
            <person name="Domelevo Entfellner J.-B."/>
        </authorList>
    </citation>
    <scope>NUCLEOTIDE SEQUENCE</scope>
</reference>
<evidence type="ECO:0000313" key="8">
    <source>
        <dbReference type="Proteomes" id="UP001189624"/>
    </source>
</evidence>
<dbReference type="EMBL" id="OY731406">
    <property type="protein sequence ID" value="CAJ1974686.1"/>
    <property type="molecule type" value="Genomic_DNA"/>
</dbReference>
<evidence type="ECO:0000256" key="1">
    <source>
        <dbReference type="ARBA" id="ARBA00022723"/>
    </source>
</evidence>
<dbReference type="Pfam" id="PF23121">
    <property type="entry name" value="SPOC_AIPP2"/>
    <property type="match status" value="1"/>
</dbReference>
<evidence type="ECO:0000256" key="5">
    <source>
        <dbReference type="ARBA" id="ARBA00023163"/>
    </source>
</evidence>
<dbReference type="InterPro" id="IPR011011">
    <property type="entry name" value="Znf_FYVE_PHD"/>
</dbReference>
<dbReference type="Proteomes" id="UP001189624">
    <property type="component" value="Chromosome 9"/>
</dbReference>
<dbReference type="GO" id="GO:0140566">
    <property type="term" value="F:histone reader activity"/>
    <property type="evidence" value="ECO:0007669"/>
    <property type="project" value="InterPro"/>
</dbReference>
<gene>
    <name evidence="7" type="ORF">AYBTSS11_LOCUS26766</name>
</gene>
<keyword evidence="3" id="KW-0862">Zinc</keyword>
<evidence type="ECO:0000256" key="3">
    <source>
        <dbReference type="ARBA" id="ARBA00022833"/>
    </source>
</evidence>
<keyword evidence="4" id="KW-0805">Transcription regulation</keyword>
<dbReference type="PANTHER" id="PTHR33304">
    <property type="match status" value="1"/>
</dbReference>
<accession>A0AA86TDY0</accession>
<keyword evidence="5" id="KW-0804">Transcription</keyword>
<evidence type="ECO:0000259" key="6">
    <source>
        <dbReference type="Pfam" id="PF23121"/>
    </source>
</evidence>
<evidence type="ECO:0000313" key="7">
    <source>
        <dbReference type="EMBL" id="CAJ1974686.1"/>
    </source>
</evidence>
<evidence type="ECO:0000256" key="4">
    <source>
        <dbReference type="ARBA" id="ARBA00023015"/>
    </source>
</evidence>
<dbReference type="GO" id="GO:0008270">
    <property type="term" value="F:zinc ion binding"/>
    <property type="evidence" value="ECO:0007669"/>
    <property type="project" value="UniProtKB-KW"/>
</dbReference>
<evidence type="ECO:0000256" key="2">
    <source>
        <dbReference type="ARBA" id="ARBA00022771"/>
    </source>
</evidence>
<dbReference type="InterPro" id="IPR049914">
    <property type="entry name" value="PHD1-3/5-6"/>
</dbReference>
<dbReference type="PANTHER" id="PTHR33304:SF49">
    <property type="entry name" value="OS12G0161500 PROTEIN"/>
    <property type="match status" value="1"/>
</dbReference>
<dbReference type="Gramene" id="rna-AYBTSS11_LOCUS26766">
    <property type="protein sequence ID" value="CAJ1974686.1"/>
    <property type="gene ID" value="gene-AYBTSS11_LOCUS26766"/>
</dbReference>
<protein>
    <recommendedName>
        <fullName evidence="6">AIPP2-like SPOC-like domain-containing protein</fullName>
    </recommendedName>
</protein>
<dbReference type="SUPFAM" id="SSF57903">
    <property type="entry name" value="FYVE/PHD zinc finger"/>
    <property type="match status" value="1"/>
</dbReference>
<keyword evidence="8" id="KW-1185">Reference proteome</keyword>
<dbReference type="AlphaFoldDB" id="A0AA86TDY0"/>
<proteinExistence type="predicted"/>
<feature type="domain" description="AIPP2-like SPOC-like" evidence="6">
    <location>
        <begin position="199"/>
        <end position="280"/>
    </location>
</feature>
<name>A0AA86TDY0_9FABA</name>
<dbReference type="InterPro" id="IPR056280">
    <property type="entry name" value="AIPP2-like_SPOC"/>
</dbReference>
<organism evidence="7 8">
    <name type="scientific">Sphenostylis stenocarpa</name>
    <dbReference type="NCBI Taxonomy" id="92480"/>
    <lineage>
        <taxon>Eukaryota</taxon>
        <taxon>Viridiplantae</taxon>
        <taxon>Streptophyta</taxon>
        <taxon>Embryophyta</taxon>
        <taxon>Tracheophyta</taxon>
        <taxon>Spermatophyta</taxon>
        <taxon>Magnoliopsida</taxon>
        <taxon>eudicotyledons</taxon>
        <taxon>Gunneridae</taxon>
        <taxon>Pentapetalae</taxon>
        <taxon>rosids</taxon>
        <taxon>fabids</taxon>
        <taxon>Fabales</taxon>
        <taxon>Fabaceae</taxon>
        <taxon>Papilionoideae</taxon>
        <taxon>50 kb inversion clade</taxon>
        <taxon>NPAAA clade</taxon>
        <taxon>indigoferoid/millettioid clade</taxon>
        <taxon>Phaseoleae</taxon>
        <taxon>Sphenostylis</taxon>
    </lineage>
</organism>
<keyword evidence="2" id="KW-0863">Zinc-finger</keyword>
<keyword evidence="1" id="KW-0479">Metal-binding</keyword>
<dbReference type="GO" id="GO:0034244">
    <property type="term" value="P:negative regulation of transcription elongation by RNA polymerase II"/>
    <property type="evidence" value="ECO:0007669"/>
    <property type="project" value="InterPro"/>
</dbReference>
<sequence length="283" mass="32478">MRFLNMVPQHRSPTLISVEKTNICLICGDKGDLKCLVYCVQCQACAEHSYCLDKFYTEDDGTIIWKCEDCAPVDPKRCGSEELRKSKRLTHVAEAKYVRMKMRKESLAVRKPKPVRSSEGFRAECRSKNDTEKRQPVFEGSYIFYKDLESPKGSINISTDNQTLEHEMYVDSEALTIKHQSYQEFDKHSRAHPLSDPVWTGQFIFNSATDFGLVAYASSEACSKVILAVTELPTQLDVEMLSRCAIWPKSFDMSPPNGDSIGLYFFPQYERYALSIDYILHYH</sequence>